<evidence type="ECO:0000313" key="22">
    <source>
        <dbReference type="EMBL" id="KAF8677344.1"/>
    </source>
</evidence>
<name>A0A8H7H7I0_9AGAM</name>
<dbReference type="EC" id="1.3.1.71" evidence="16"/>
<dbReference type="FunFam" id="1.20.120.1630:FF:000003">
    <property type="entry name" value="C-24(28) sterol reductase"/>
    <property type="match status" value="1"/>
</dbReference>
<comment type="similarity">
    <text evidence="2">Belongs to the ERG4/ERG24 family.</text>
</comment>
<dbReference type="GO" id="GO:0005789">
    <property type="term" value="C:endoplasmic reticulum membrane"/>
    <property type="evidence" value="ECO:0007669"/>
    <property type="project" value="UniProtKB-SubCell"/>
</dbReference>
<dbReference type="GO" id="GO:0000246">
    <property type="term" value="F:Delta24(24-1) sterol reductase activity"/>
    <property type="evidence" value="ECO:0007669"/>
    <property type="project" value="UniProtKB-EC"/>
</dbReference>
<evidence type="ECO:0000256" key="14">
    <source>
        <dbReference type="ARBA" id="ARBA00023221"/>
    </source>
</evidence>
<dbReference type="Gene3D" id="1.20.120.1630">
    <property type="match status" value="1"/>
</dbReference>
<evidence type="ECO:0000256" key="16">
    <source>
        <dbReference type="ARBA" id="ARBA00038892"/>
    </source>
</evidence>
<dbReference type="Pfam" id="PF12828">
    <property type="entry name" value="PXB"/>
    <property type="match status" value="1"/>
</dbReference>
<feature type="domain" description="PX" evidence="20">
    <location>
        <begin position="720"/>
        <end position="904"/>
    </location>
</feature>
<comment type="catalytic activity">
    <reaction evidence="17">
        <text>ergosterol + NADP(+) = ergosta-5,7,22,24(28)-tetraen-3beta-ol + NADPH + H(+)</text>
        <dbReference type="Rhea" id="RHEA:18501"/>
        <dbReference type="ChEBI" id="CHEBI:15378"/>
        <dbReference type="ChEBI" id="CHEBI:16933"/>
        <dbReference type="ChEBI" id="CHEBI:18249"/>
        <dbReference type="ChEBI" id="CHEBI:57783"/>
        <dbReference type="ChEBI" id="CHEBI:58349"/>
        <dbReference type="EC" id="1.3.1.71"/>
    </reaction>
    <physiologicalReaction direction="right-to-left" evidence="17">
        <dbReference type="Rhea" id="RHEA:18503"/>
    </physiologicalReaction>
</comment>
<evidence type="ECO:0000256" key="13">
    <source>
        <dbReference type="ARBA" id="ARBA00023166"/>
    </source>
</evidence>
<evidence type="ECO:0000256" key="2">
    <source>
        <dbReference type="ARBA" id="ARBA00005402"/>
    </source>
</evidence>
<dbReference type="Proteomes" id="UP000650582">
    <property type="component" value="Unassembled WGS sequence"/>
</dbReference>
<feature type="region of interest" description="Disordered" evidence="18">
    <location>
        <begin position="1141"/>
        <end position="1162"/>
    </location>
</feature>
<evidence type="ECO:0000256" key="10">
    <source>
        <dbReference type="ARBA" id="ARBA00023011"/>
    </source>
</evidence>
<keyword evidence="3" id="KW-0444">Lipid biosynthesis</keyword>
<evidence type="ECO:0000256" key="8">
    <source>
        <dbReference type="ARBA" id="ARBA00022989"/>
    </source>
</evidence>
<dbReference type="PROSITE" id="PS01017">
    <property type="entry name" value="STEROL_REDUCT_1"/>
    <property type="match status" value="1"/>
</dbReference>
<keyword evidence="5" id="KW-0256">Endoplasmic reticulum</keyword>
<accession>A0A8H7H7I0</accession>
<evidence type="ECO:0000256" key="7">
    <source>
        <dbReference type="ARBA" id="ARBA00022955"/>
    </source>
</evidence>
<dbReference type="InterPro" id="IPR024555">
    <property type="entry name" value="PX-associated"/>
</dbReference>
<feature type="transmembrane region" description="Helical" evidence="19">
    <location>
        <begin position="177"/>
        <end position="199"/>
    </location>
</feature>
<keyword evidence="9" id="KW-0560">Oxidoreductase</keyword>
<evidence type="ECO:0000256" key="12">
    <source>
        <dbReference type="ARBA" id="ARBA00023136"/>
    </source>
</evidence>
<evidence type="ECO:0000256" key="19">
    <source>
        <dbReference type="SAM" id="Phobius"/>
    </source>
</evidence>
<keyword evidence="4 19" id="KW-0812">Transmembrane</keyword>
<evidence type="ECO:0000313" key="23">
    <source>
        <dbReference type="Proteomes" id="UP000650582"/>
    </source>
</evidence>
<feature type="transmembrane region" description="Helical" evidence="19">
    <location>
        <begin position="104"/>
        <end position="124"/>
    </location>
</feature>
<keyword evidence="10" id="KW-0756">Sterol biosynthesis</keyword>
<feature type="transmembrane region" description="Helical" evidence="19">
    <location>
        <begin position="293"/>
        <end position="315"/>
    </location>
</feature>
<evidence type="ECO:0000256" key="1">
    <source>
        <dbReference type="ARBA" id="ARBA00004477"/>
    </source>
</evidence>
<evidence type="ECO:0000256" key="15">
    <source>
        <dbReference type="ARBA" id="ARBA00029435"/>
    </source>
</evidence>
<dbReference type="InterPro" id="IPR024554">
    <property type="entry name" value="LEC1-like_C"/>
</dbReference>
<keyword evidence="12 19" id="KW-0472">Membrane</keyword>
<organism evidence="22 23">
    <name type="scientific">Rhizoctonia solani</name>
    <dbReference type="NCBI Taxonomy" id="456999"/>
    <lineage>
        <taxon>Eukaryota</taxon>
        <taxon>Fungi</taxon>
        <taxon>Dikarya</taxon>
        <taxon>Basidiomycota</taxon>
        <taxon>Agaricomycotina</taxon>
        <taxon>Agaricomycetes</taxon>
        <taxon>Cantharellales</taxon>
        <taxon>Ceratobasidiaceae</taxon>
        <taxon>Rhizoctonia</taxon>
    </lineage>
</organism>
<dbReference type="PANTHER" id="PTHR21257">
    <property type="entry name" value="DELTA(14)-STEROL REDUCTASE"/>
    <property type="match status" value="1"/>
</dbReference>
<evidence type="ECO:0000256" key="6">
    <source>
        <dbReference type="ARBA" id="ARBA00022857"/>
    </source>
</evidence>
<evidence type="ECO:0000256" key="4">
    <source>
        <dbReference type="ARBA" id="ARBA00022692"/>
    </source>
</evidence>
<dbReference type="EMBL" id="JACYCC010000040">
    <property type="protein sequence ID" value="KAF8677344.1"/>
    <property type="molecule type" value="Genomic_DNA"/>
</dbReference>
<feature type="compositionally biased region" description="Basic and acidic residues" evidence="18">
    <location>
        <begin position="1"/>
        <end position="18"/>
    </location>
</feature>
<dbReference type="AlphaFoldDB" id="A0A8H7H7I0"/>
<evidence type="ECO:0000259" key="21">
    <source>
        <dbReference type="Pfam" id="PF12828"/>
    </source>
</evidence>
<evidence type="ECO:0000256" key="9">
    <source>
        <dbReference type="ARBA" id="ARBA00023002"/>
    </source>
</evidence>
<feature type="transmembrane region" description="Helical" evidence="19">
    <location>
        <begin position="144"/>
        <end position="165"/>
    </location>
</feature>
<keyword evidence="8 19" id="KW-1133">Transmembrane helix</keyword>
<proteinExistence type="inferred from homology"/>
<keyword evidence="11" id="KW-0443">Lipid metabolism</keyword>
<dbReference type="Pfam" id="PF12825">
    <property type="entry name" value="DUF3818"/>
    <property type="match status" value="1"/>
</dbReference>
<evidence type="ECO:0000256" key="11">
    <source>
        <dbReference type="ARBA" id="ARBA00023098"/>
    </source>
</evidence>
<dbReference type="InterPro" id="IPR018083">
    <property type="entry name" value="Sterol_reductase_CS"/>
</dbReference>
<evidence type="ECO:0000256" key="5">
    <source>
        <dbReference type="ARBA" id="ARBA00022824"/>
    </source>
</evidence>
<feature type="region of interest" description="Disordered" evidence="18">
    <location>
        <begin position="1"/>
        <end position="28"/>
    </location>
</feature>
<evidence type="ECO:0000259" key="20">
    <source>
        <dbReference type="Pfam" id="PF12825"/>
    </source>
</evidence>
<reference evidence="22" key="1">
    <citation type="submission" date="2020-09" db="EMBL/GenBank/DDBJ databases">
        <title>Comparative genome analyses of four rice-infecting Rhizoctonia solani isolates reveal extensive enrichment of homogalacturonan modification genes.</title>
        <authorList>
            <person name="Lee D.-Y."/>
            <person name="Jeon J."/>
            <person name="Kim K.-T."/>
            <person name="Cheong K."/>
            <person name="Song H."/>
            <person name="Choi G."/>
            <person name="Ko J."/>
            <person name="Opiyo S.O."/>
            <person name="Zuo S."/>
            <person name="Madhav S."/>
            <person name="Lee Y.-H."/>
            <person name="Wang G.-L."/>
        </authorList>
    </citation>
    <scope>NUCLEOTIDE SEQUENCE</scope>
    <source>
        <strain evidence="22">AG1-IA YN-7</strain>
    </source>
</reference>
<feature type="transmembrane region" description="Helical" evidence="19">
    <location>
        <begin position="256"/>
        <end position="273"/>
    </location>
</feature>
<comment type="pathway">
    <text evidence="15">Steroid metabolism; ergosterol biosynthesis.</text>
</comment>
<evidence type="ECO:0000256" key="17">
    <source>
        <dbReference type="ARBA" id="ARBA00048918"/>
    </source>
</evidence>
<feature type="transmembrane region" description="Helical" evidence="19">
    <location>
        <begin position="327"/>
        <end position="344"/>
    </location>
</feature>
<comment type="caution">
    <text evidence="22">The sequence shown here is derived from an EMBL/GenBank/DDBJ whole genome shotgun (WGS) entry which is preliminary data.</text>
</comment>
<feature type="domain" description="PX-associated" evidence="21">
    <location>
        <begin position="550"/>
        <end position="673"/>
    </location>
</feature>
<keyword evidence="13" id="KW-1207">Sterol metabolism</keyword>
<evidence type="ECO:0000256" key="3">
    <source>
        <dbReference type="ARBA" id="ARBA00022516"/>
    </source>
</evidence>
<dbReference type="GO" id="GO:0006696">
    <property type="term" value="P:ergosterol biosynthetic process"/>
    <property type="evidence" value="ECO:0007669"/>
    <property type="project" value="TreeGrafter"/>
</dbReference>
<keyword evidence="6" id="KW-0521">NADP</keyword>
<comment type="subcellular location">
    <subcellularLocation>
        <location evidence="1">Endoplasmic reticulum membrane</location>
        <topology evidence="1">Multi-pass membrane protein</topology>
    </subcellularLocation>
</comment>
<keyword evidence="7" id="KW-0752">Steroid biosynthesis</keyword>
<dbReference type="InterPro" id="IPR001171">
    <property type="entry name" value="ERG24_DHCR-like"/>
</dbReference>
<protein>
    <recommendedName>
        <fullName evidence="16">Delta(24(24(1)))-sterol reductase</fullName>
        <ecNumber evidence="16">1.3.1.71</ecNumber>
    </recommendedName>
</protein>
<evidence type="ECO:0000256" key="18">
    <source>
        <dbReference type="SAM" id="MobiDB-lite"/>
    </source>
</evidence>
<gene>
    <name evidence="22" type="ORF">RHS04_05920</name>
</gene>
<feature type="compositionally biased region" description="Basic and acidic residues" evidence="18">
    <location>
        <begin position="1148"/>
        <end position="1157"/>
    </location>
</feature>
<sequence length="1195" mass="133770">MARPGLPDERTPLKRDSEVSTQPTVAGKASDARLDIHEHYEFGGPVGVAAMMAFFPPMMYYFWICLRFYNGSLVHPDSLSDIGPFFCRMWQHICQDAAPTLRAWLIYTGLMVFELALAFIMPGYKQEGLPVPSLGYKTLTYHCNALWSFYATLIASAALHITGIFRLTQIIDHFGEIMTVAIIYGFLLSFIVYGVTIGLGKQMRMSGNFFYDFWMGACLNPRLGIVDLKMWAEVRIPWVLLFLIAVSGACKQYDIYGYNMAFMVLATGLYINACAKGEECIPQTWDMFYEKWGFMIIFWNFAGVPFTYCYPVLYLASQEPEKYRFPVAVYILLFTTLLTAYYIFDTSMSQKSRFKMQMQGTYTPRWAFPQLPYGTIENPTFIVTAHGNKLLTSGWWAYARKPNYTADWIQALTWSLSTGFASPIPYFYPVFFFVVLVHRCSRDFERCSLKYGKDWDRYCELVRWRFIPGVQINYGYRLPTLGWILPVAQVRGHIHVHPQLGMDDSSADWATQLWLGTCHSSQRILKAQPLHLSHSFMHTAPSPSMTIPASPALTPTQAHALFNFLTHTQTLAEMQALKVPGRVSNSGPPFSPKLGPSVGETLPLPILNFLLRRLALTLPGFQDVPKDVWSQHAQQILEALAAQDLSDSFDKGSISKRKILGFAVVIVAEYAVRGALGGVPGRGSLREKTQDKWDPNNPSDVLHAWDEMIYGFAYGTQMDELVELTAQTDDLTKLPPMLQAAHQFATMTCASFLHYLLVVNPAGPTLVTLIKRVHGLLPYGLLRQTLRVSNAATLLSAVLRIFLQHTPSVRGFFSGKKGQNLLQTIMSSILGGDETRIMRRIRELDSSPDAGTPEQVAAIDDYVQNGTREEKLEIRDASVIESRSIVAIILLRNKLPLPTSEEVHTNLLNRLSLALAARDRQRLISVLCENPVDTEDHLANLIRAVGNAFDPILRGVHRATDFAGAITDIQAFLDALLVLAEDKSSGPAEYFELCKEHQKNIHKFLHALAKNAPELKEAYLKWYKECMKVYARPKGGYAPPAAESGYGEANSAGTLTPDLLKLVQDLSDQDRATVMAEIDEYVAWLEDLSSKSEDRTDKLIASSTPRPKVGPGMYLAMWEDMIASTGVTPVEVQGPVRYGTTDSVQSASRKDDGEHGEAAAPRLYVGTGKAAPKMPKTREVLSGPFEQLLIKICMK</sequence>
<dbReference type="Pfam" id="PF01222">
    <property type="entry name" value="ERG4_ERG24"/>
    <property type="match status" value="1"/>
</dbReference>
<dbReference type="PROSITE" id="PS01018">
    <property type="entry name" value="STEROL_REDUCT_2"/>
    <property type="match status" value="1"/>
</dbReference>
<feature type="transmembrane region" description="Helical" evidence="19">
    <location>
        <begin position="230"/>
        <end position="249"/>
    </location>
</feature>
<keyword evidence="14" id="KW-0753">Steroid metabolism</keyword>
<feature type="transmembrane region" description="Helical" evidence="19">
    <location>
        <begin position="42"/>
        <end position="63"/>
    </location>
</feature>
<dbReference type="PANTHER" id="PTHR21257:SF31">
    <property type="entry name" value="DELTA(24(24(1)))-STEROL REDUCTASE ERG4"/>
    <property type="match status" value="1"/>
</dbReference>